<evidence type="ECO:0000313" key="1">
    <source>
        <dbReference type="EMBL" id="CAK08448.1"/>
    </source>
</evidence>
<evidence type="ECO:0000313" key="2">
    <source>
        <dbReference type="Proteomes" id="UP000006575"/>
    </source>
</evidence>
<organism evidence="1 2">
    <name type="scientific">Rhizobium johnstonii (strain DSM 114642 / LMG 32736 / 3841)</name>
    <name type="common">Rhizobium leguminosarum bv. viciae</name>
    <dbReference type="NCBI Taxonomy" id="216596"/>
    <lineage>
        <taxon>Bacteria</taxon>
        <taxon>Pseudomonadati</taxon>
        <taxon>Pseudomonadota</taxon>
        <taxon>Alphaproteobacteria</taxon>
        <taxon>Hyphomicrobiales</taxon>
        <taxon>Rhizobiaceae</taxon>
        <taxon>Rhizobium/Agrobacterium group</taxon>
        <taxon>Rhizobium</taxon>
        <taxon>Rhizobium johnstonii</taxon>
    </lineage>
</organism>
<name>Q1MF26_RHIJ3</name>
<dbReference type="AlphaFoldDB" id="Q1MF26"/>
<sequence length="116" mass="13613">MRLSSAVRSQRSSQLSMQPRYLWISYRPATPEPASRRSHFSVWIFRFNDFSELNRVFDRQPTLGECLDEIVLISLRDLNVDRSGRSGTLNVRNRSVVDKLLCNARYSFRIDPRYVA</sequence>
<reference evidence="1 2" key="1">
    <citation type="journal article" date="2006" name="Genome Biol.">
        <title>The genome of Rhizobium leguminosarum has recognizable core and accessory components.</title>
        <authorList>
            <person name="Young J.W."/>
            <person name="Crossman L.C."/>
            <person name="Johnston A.W.B."/>
            <person name="Thomson N.R."/>
            <person name="Ghazoui Z.F."/>
            <person name="Hull K.H."/>
            <person name="Wexler M."/>
            <person name="Curson A.R.J."/>
            <person name="Todd J.D."/>
            <person name="Poole P.S."/>
            <person name="Mauchline T.H."/>
            <person name="East A.K."/>
            <person name="Quail M.A."/>
            <person name="Churcher C."/>
            <person name="Arrowsmith C."/>
            <person name="Cherevach A."/>
            <person name="Chillingworth T."/>
            <person name="Clarke K."/>
            <person name="Cronin A."/>
            <person name="Davis P."/>
            <person name="Fraser A."/>
            <person name="Hance Z."/>
            <person name="Hauser H."/>
            <person name="Jagels K."/>
            <person name="Moule S."/>
            <person name="Mungall K."/>
            <person name="Norbertczak H."/>
            <person name="Rabbinowitsch E."/>
            <person name="Sanders M."/>
            <person name="Simmonds M."/>
            <person name="Whitehead S."/>
            <person name="Parkhill J."/>
        </authorList>
    </citation>
    <scope>NUCLEOTIDE SEQUENCE [LARGE SCALE GENOMIC DNA]</scope>
    <source>
        <strain evidence="2">DSM 114642 / LMG 32736 / 3841</strain>
    </source>
</reference>
<gene>
    <name evidence="1" type="ordered locus">RL2958</name>
</gene>
<accession>Q1MF26</accession>
<dbReference type="Proteomes" id="UP000006575">
    <property type="component" value="Chromosome"/>
</dbReference>
<dbReference type="KEGG" id="rle:RL2958"/>
<keyword evidence="2" id="KW-1185">Reference proteome</keyword>
<proteinExistence type="predicted"/>
<protein>
    <submittedName>
        <fullName evidence="1">Uncharacterized protein</fullName>
    </submittedName>
</protein>
<dbReference type="HOGENOM" id="CLU_2094885_0_0_5"/>
<dbReference type="EnsemblBacteria" id="CAK08448">
    <property type="protein sequence ID" value="CAK08448"/>
    <property type="gene ID" value="RL2958"/>
</dbReference>
<dbReference type="EMBL" id="AM236080">
    <property type="protein sequence ID" value="CAK08448.1"/>
    <property type="molecule type" value="Genomic_DNA"/>
</dbReference>